<accession>A0ABU2JF55</accession>
<sequence length="63" mass="6765">MIAAGALLGGHAHFLHWGVIQISLANLIVIVLMLIVFALALVLPFPGSHDDEQASRETPHVQD</sequence>
<name>A0ABU2JF55_9ACTN</name>
<evidence type="ECO:0000313" key="3">
    <source>
        <dbReference type="Proteomes" id="UP001183176"/>
    </source>
</evidence>
<dbReference type="RefSeq" id="WP_311424774.1">
    <property type="nucleotide sequence ID" value="NZ_JAVREH010000045.1"/>
</dbReference>
<organism evidence="2 3">
    <name type="scientific">Jatrophihabitans lederbergiae</name>
    <dbReference type="NCBI Taxonomy" id="3075547"/>
    <lineage>
        <taxon>Bacteria</taxon>
        <taxon>Bacillati</taxon>
        <taxon>Actinomycetota</taxon>
        <taxon>Actinomycetes</taxon>
        <taxon>Jatrophihabitantales</taxon>
        <taxon>Jatrophihabitantaceae</taxon>
        <taxon>Jatrophihabitans</taxon>
    </lineage>
</organism>
<feature type="transmembrane region" description="Helical" evidence="1">
    <location>
        <begin position="20"/>
        <end position="43"/>
    </location>
</feature>
<dbReference type="Proteomes" id="UP001183176">
    <property type="component" value="Unassembled WGS sequence"/>
</dbReference>
<keyword evidence="1" id="KW-0812">Transmembrane</keyword>
<dbReference type="EMBL" id="JAVREH010000045">
    <property type="protein sequence ID" value="MDT0263628.1"/>
    <property type="molecule type" value="Genomic_DNA"/>
</dbReference>
<keyword evidence="1" id="KW-0472">Membrane</keyword>
<evidence type="ECO:0000256" key="1">
    <source>
        <dbReference type="SAM" id="Phobius"/>
    </source>
</evidence>
<proteinExistence type="predicted"/>
<reference evidence="3" key="1">
    <citation type="submission" date="2023-07" db="EMBL/GenBank/DDBJ databases">
        <title>30 novel species of actinomycetes from the DSMZ collection.</title>
        <authorList>
            <person name="Nouioui I."/>
        </authorList>
    </citation>
    <scope>NUCLEOTIDE SEQUENCE [LARGE SCALE GENOMIC DNA]</scope>
    <source>
        <strain evidence="3">DSM 44399</strain>
    </source>
</reference>
<keyword evidence="3" id="KW-1185">Reference proteome</keyword>
<comment type="caution">
    <text evidence="2">The sequence shown here is derived from an EMBL/GenBank/DDBJ whole genome shotgun (WGS) entry which is preliminary data.</text>
</comment>
<keyword evidence="1" id="KW-1133">Transmembrane helix</keyword>
<gene>
    <name evidence="2" type="ORF">RM423_19805</name>
</gene>
<evidence type="ECO:0000313" key="2">
    <source>
        <dbReference type="EMBL" id="MDT0263628.1"/>
    </source>
</evidence>
<protein>
    <submittedName>
        <fullName evidence="2">Uncharacterized protein</fullName>
    </submittedName>
</protein>